<dbReference type="STRING" id="1173020.Cha6605_5163"/>
<gene>
    <name evidence="8" type="ORF">Cha6605_5163</name>
</gene>
<dbReference type="GO" id="GO:0050479">
    <property type="term" value="F:glyceryl-ether monooxygenase activity"/>
    <property type="evidence" value="ECO:0007669"/>
    <property type="project" value="TreeGrafter"/>
</dbReference>
<keyword evidence="2 6" id="KW-0812">Transmembrane</keyword>
<evidence type="ECO:0000313" key="8">
    <source>
        <dbReference type="EMBL" id="AFY96058.1"/>
    </source>
</evidence>
<keyword evidence="3 6" id="KW-1133">Transmembrane helix</keyword>
<dbReference type="PANTHER" id="PTHR21624:SF3">
    <property type="entry name" value="FATTY ACID HYDROXYLASE DOMAIN-CONTAINING PROTEIN"/>
    <property type="match status" value="1"/>
</dbReference>
<sequence length="300" mass="34191">MFALSSQLINATRASRSRSRSETQIKSLYLYPLRTIHYSLSPIPYPLSPLVKLVIVIISIVSLLILENKFPFFPYKTPLRSRIVNNFELGSINSIVSSLFALAVARTIDLHSTAGILSTLPSPIIAGGLSFLILDLYMYFWHRMMHTIPIAWRFHLVHHTDRQMNVSTAYRFHPIEIIGSSIPKLFLIWSLGISSNFVLIYELVFTAIVALHHSNFALPPAIDRALAYIILTPHYHRIHHSQVVADTNSNYASVFIWWDRLFGTYRDRQNMQNIQLGISEESGELNLLLSLILPLPNSKP</sequence>
<dbReference type="HOGENOM" id="CLU_033631_0_0_3"/>
<dbReference type="Pfam" id="PF04116">
    <property type="entry name" value="FA_hydroxylase"/>
    <property type="match status" value="1"/>
</dbReference>
<feature type="transmembrane region" description="Helical" evidence="6">
    <location>
        <begin position="186"/>
        <end position="211"/>
    </location>
</feature>
<name>K9UN08_CHAP6</name>
<evidence type="ECO:0000256" key="1">
    <source>
        <dbReference type="ARBA" id="ARBA00004127"/>
    </source>
</evidence>
<evidence type="ECO:0000259" key="7">
    <source>
        <dbReference type="Pfam" id="PF04116"/>
    </source>
</evidence>
<dbReference type="GO" id="GO:0005506">
    <property type="term" value="F:iron ion binding"/>
    <property type="evidence" value="ECO:0007669"/>
    <property type="project" value="InterPro"/>
</dbReference>
<dbReference type="KEGG" id="cmp:Cha6605_5163"/>
<accession>K9UN08</accession>
<evidence type="ECO:0000256" key="4">
    <source>
        <dbReference type="ARBA" id="ARBA00023002"/>
    </source>
</evidence>
<dbReference type="InterPro" id="IPR051689">
    <property type="entry name" value="Sterol_desaturase/TMEM195"/>
</dbReference>
<keyword evidence="5 6" id="KW-0472">Membrane</keyword>
<feature type="transmembrane region" description="Helical" evidence="6">
    <location>
        <begin position="120"/>
        <end position="140"/>
    </location>
</feature>
<proteinExistence type="predicted"/>
<dbReference type="AlphaFoldDB" id="K9UN08"/>
<keyword evidence="9" id="KW-1185">Reference proteome</keyword>
<dbReference type="InterPro" id="IPR006694">
    <property type="entry name" value="Fatty_acid_hydroxylase"/>
</dbReference>
<feature type="transmembrane region" description="Helical" evidence="6">
    <location>
        <begin position="47"/>
        <end position="66"/>
    </location>
</feature>
<comment type="subcellular location">
    <subcellularLocation>
        <location evidence="1">Endomembrane system</location>
        <topology evidence="1">Multi-pass membrane protein</topology>
    </subcellularLocation>
</comment>
<dbReference type="eggNOG" id="COG3000">
    <property type="taxonomic scope" value="Bacteria"/>
</dbReference>
<reference evidence="8 9" key="1">
    <citation type="submission" date="2012-05" db="EMBL/GenBank/DDBJ databases">
        <title>Finished chromosome of genome of Chamaesiphon sp. PCC 6605.</title>
        <authorList>
            <consortium name="US DOE Joint Genome Institute"/>
            <person name="Gugger M."/>
            <person name="Coursin T."/>
            <person name="Rippka R."/>
            <person name="Tandeau De Marsac N."/>
            <person name="Huntemann M."/>
            <person name="Wei C.-L."/>
            <person name="Han J."/>
            <person name="Detter J.C."/>
            <person name="Han C."/>
            <person name="Tapia R."/>
            <person name="Chen A."/>
            <person name="Kyrpides N."/>
            <person name="Mavromatis K."/>
            <person name="Markowitz V."/>
            <person name="Szeto E."/>
            <person name="Ivanova N."/>
            <person name="Pagani I."/>
            <person name="Pati A."/>
            <person name="Goodwin L."/>
            <person name="Nordberg H.P."/>
            <person name="Cantor M.N."/>
            <person name="Hua S.X."/>
            <person name="Woyke T."/>
            <person name="Kerfeld C.A."/>
        </authorList>
    </citation>
    <scope>NUCLEOTIDE SEQUENCE [LARGE SCALE GENOMIC DNA]</scope>
    <source>
        <strain evidence="9">ATCC 27169 / PCC 6605</strain>
    </source>
</reference>
<evidence type="ECO:0000256" key="2">
    <source>
        <dbReference type="ARBA" id="ARBA00022692"/>
    </source>
</evidence>
<dbReference type="GO" id="GO:0006643">
    <property type="term" value="P:membrane lipid metabolic process"/>
    <property type="evidence" value="ECO:0007669"/>
    <property type="project" value="TreeGrafter"/>
</dbReference>
<dbReference type="PANTHER" id="PTHR21624">
    <property type="entry name" value="STEROL DESATURASE-RELATED PROTEIN"/>
    <property type="match status" value="1"/>
</dbReference>
<protein>
    <submittedName>
        <fullName evidence="8">Sterol desaturase</fullName>
    </submittedName>
</protein>
<keyword evidence="4" id="KW-0560">Oxidoreductase</keyword>
<feature type="transmembrane region" description="Helical" evidence="6">
    <location>
        <begin position="87"/>
        <end position="108"/>
    </location>
</feature>
<dbReference type="GO" id="GO:0016020">
    <property type="term" value="C:membrane"/>
    <property type="evidence" value="ECO:0007669"/>
    <property type="project" value="GOC"/>
</dbReference>
<evidence type="ECO:0000256" key="5">
    <source>
        <dbReference type="ARBA" id="ARBA00023136"/>
    </source>
</evidence>
<dbReference type="EMBL" id="CP003600">
    <property type="protein sequence ID" value="AFY96058.1"/>
    <property type="molecule type" value="Genomic_DNA"/>
</dbReference>
<evidence type="ECO:0000256" key="6">
    <source>
        <dbReference type="SAM" id="Phobius"/>
    </source>
</evidence>
<dbReference type="GO" id="GO:0008610">
    <property type="term" value="P:lipid biosynthetic process"/>
    <property type="evidence" value="ECO:0007669"/>
    <property type="project" value="InterPro"/>
</dbReference>
<feature type="domain" description="Fatty acid hydroxylase" evidence="7">
    <location>
        <begin position="130"/>
        <end position="264"/>
    </location>
</feature>
<organism evidence="8 9">
    <name type="scientific">Chamaesiphon minutus (strain ATCC 27169 / PCC 6605)</name>
    <dbReference type="NCBI Taxonomy" id="1173020"/>
    <lineage>
        <taxon>Bacteria</taxon>
        <taxon>Bacillati</taxon>
        <taxon>Cyanobacteriota</taxon>
        <taxon>Cyanophyceae</taxon>
        <taxon>Gomontiellales</taxon>
        <taxon>Chamaesiphonaceae</taxon>
        <taxon>Chamaesiphon</taxon>
    </lineage>
</organism>
<dbReference type="GO" id="GO:0012505">
    <property type="term" value="C:endomembrane system"/>
    <property type="evidence" value="ECO:0007669"/>
    <property type="project" value="UniProtKB-SubCell"/>
</dbReference>
<evidence type="ECO:0000313" key="9">
    <source>
        <dbReference type="Proteomes" id="UP000010366"/>
    </source>
</evidence>
<dbReference type="Proteomes" id="UP000010366">
    <property type="component" value="Chromosome"/>
</dbReference>
<evidence type="ECO:0000256" key="3">
    <source>
        <dbReference type="ARBA" id="ARBA00022989"/>
    </source>
</evidence>